<reference evidence="1" key="1">
    <citation type="journal article" date="2021" name="Proc. Natl. Acad. Sci. U.S.A.">
        <title>A Catalog of Tens of Thousands of Viruses from Human Metagenomes Reveals Hidden Associations with Chronic Diseases.</title>
        <authorList>
            <person name="Tisza M.J."/>
            <person name="Buck C.B."/>
        </authorList>
    </citation>
    <scope>NUCLEOTIDE SEQUENCE</scope>
    <source>
        <strain evidence="1">Ct7113</strain>
    </source>
</reference>
<sequence length="90" mass="10198">MMNESNNARCVPQEAPAILSVTEENAKIIEIASIRVEDILRKLRGEKPVRPNEGCAPELPTFGALRQLTERQQRQLNRLMNSIEELDSLI</sequence>
<proteinExistence type="predicted"/>
<organism evidence="1">
    <name type="scientific">Myoviridae sp. ct7113</name>
    <dbReference type="NCBI Taxonomy" id="2825037"/>
    <lineage>
        <taxon>Viruses</taxon>
        <taxon>Duplodnaviria</taxon>
        <taxon>Heunggongvirae</taxon>
        <taxon>Uroviricota</taxon>
        <taxon>Caudoviricetes</taxon>
    </lineage>
</organism>
<name>A0A8S5UY73_9CAUD</name>
<dbReference type="EMBL" id="BK016164">
    <property type="protein sequence ID" value="DAF99346.1"/>
    <property type="molecule type" value="Genomic_DNA"/>
</dbReference>
<evidence type="ECO:0000313" key="1">
    <source>
        <dbReference type="EMBL" id="DAF99346.1"/>
    </source>
</evidence>
<protein>
    <submittedName>
        <fullName evidence="1">Uncharacterized protein</fullName>
    </submittedName>
</protein>
<accession>A0A8S5UY73</accession>